<evidence type="ECO:0000256" key="1">
    <source>
        <dbReference type="SAM" id="MobiDB-lite"/>
    </source>
</evidence>
<sequence>MTLSQQLISEPSTVDQQTETSDSTRVKPKEHNEKTIKTYHSKVSLNSRTNHELKNRLLVWTIYVKHVPTN</sequence>
<feature type="region of interest" description="Disordered" evidence="1">
    <location>
        <begin position="1"/>
        <end position="33"/>
    </location>
</feature>
<dbReference type="AlphaFoldDB" id="A0A9D4CIY2"/>
<evidence type="ECO:0000313" key="3">
    <source>
        <dbReference type="Proteomes" id="UP000828390"/>
    </source>
</evidence>
<organism evidence="2 3">
    <name type="scientific">Dreissena polymorpha</name>
    <name type="common">Zebra mussel</name>
    <name type="synonym">Mytilus polymorpha</name>
    <dbReference type="NCBI Taxonomy" id="45954"/>
    <lineage>
        <taxon>Eukaryota</taxon>
        <taxon>Metazoa</taxon>
        <taxon>Spiralia</taxon>
        <taxon>Lophotrochozoa</taxon>
        <taxon>Mollusca</taxon>
        <taxon>Bivalvia</taxon>
        <taxon>Autobranchia</taxon>
        <taxon>Heteroconchia</taxon>
        <taxon>Euheterodonta</taxon>
        <taxon>Imparidentia</taxon>
        <taxon>Neoheterodontei</taxon>
        <taxon>Myida</taxon>
        <taxon>Dreissenoidea</taxon>
        <taxon>Dreissenidae</taxon>
        <taxon>Dreissena</taxon>
    </lineage>
</organism>
<name>A0A9D4CIY2_DREPO</name>
<dbReference type="Proteomes" id="UP000828390">
    <property type="component" value="Unassembled WGS sequence"/>
</dbReference>
<evidence type="ECO:0000313" key="2">
    <source>
        <dbReference type="EMBL" id="KAH3725566.1"/>
    </source>
</evidence>
<accession>A0A9D4CIY2</accession>
<protein>
    <submittedName>
        <fullName evidence="2">Uncharacterized protein</fullName>
    </submittedName>
</protein>
<feature type="compositionally biased region" description="Polar residues" evidence="1">
    <location>
        <begin position="1"/>
        <end position="21"/>
    </location>
</feature>
<proteinExistence type="predicted"/>
<feature type="compositionally biased region" description="Basic and acidic residues" evidence="1">
    <location>
        <begin position="22"/>
        <end position="33"/>
    </location>
</feature>
<gene>
    <name evidence="2" type="ORF">DPMN_051411</name>
</gene>
<reference evidence="2" key="2">
    <citation type="submission" date="2020-11" db="EMBL/GenBank/DDBJ databases">
        <authorList>
            <person name="McCartney M.A."/>
            <person name="Auch B."/>
            <person name="Kono T."/>
            <person name="Mallez S."/>
            <person name="Becker A."/>
            <person name="Gohl D.M."/>
            <person name="Silverstein K.A.T."/>
            <person name="Koren S."/>
            <person name="Bechman K.B."/>
            <person name="Herman A."/>
            <person name="Abrahante J.E."/>
            <person name="Garbe J."/>
        </authorList>
    </citation>
    <scope>NUCLEOTIDE SEQUENCE</scope>
    <source>
        <strain evidence="2">Duluth1</strain>
        <tissue evidence="2">Whole animal</tissue>
    </source>
</reference>
<comment type="caution">
    <text evidence="2">The sequence shown here is derived from an EMBL/GenBank/DDBJ whole genome shotgun (WGS) entry which is preliminary data.</text>
</comment>
<keyword evidence="3" id="KW-1185">Reference proteome</keyword>
<reference evidence="2" key="1">
    <citation type="journal article" date="2019" name="bioRxiv">
        <title>The Genome of the Zebra Mussel, Dreissena polymorpha: A Resource for Invasive Species Research.</title>
        <authorList>
            <person name="McCartney M.A."/>
            <person name="Auch B."/>
            <person name="Kono T."/>
            <person name="Mallez S."/>
            <person name="Zhang Y."/>
            <person name="Obille A."/>
            <person name="Becker A."/>
            <person name="Abrahante J.E."/>
            <person name="Garbe J."/>
            <person name="Badalamenti J.P."/>
            <person name="Herman A."/>
            <person name="Mangelson H."/>
            <person name="Liachko I."/>
            <person name="Sullivan S."/>
            <person name="Sone E.D."/>
            <person name="Koren S."/>
            <person name="Silverstein K.A.T."/>
            <person name="Beckman K.B."/>
            <person name="Gohl D.M."/>
        </authorList>
    </citation>
    <scope>NUCLEOTIDE SEQUENCE</scope>
    <source>
        <strain evidence="2">Duluth1</strain>
        <tissue evidence="2">Whole animal</tissue>
    </source>
</reference>
<dbReference type="EMBL" id="JAIWYP010000012">
    <property type="protein sequence ID" value="KAH3725566.1"/>
    <property type="molecule type" value="Genomic_DNA"/>
</dbReference>